<organism evidence="8 9">
    <name type="scientific">Arabis alpina</name>
    <name type="common">Alpine rock-cress</name>
    <dbReference type="NCBI Taxonomy" id="50452"/>
    <lineage>
        <taxon>Eukaryota</taxon>
        <taxon>Viridiplantae</taxon>
        <taxon>Streptophyta</taxon>
        <taxon>Embryophyta</taxon>
        <taxon>Tracheophyta</taxon>
        <taxon>Spermatophyta</taxon>
        <taxon>Magnoliopsida</taxon>
        <taxon>eudicotyledons</taxon>
        <taxon>Gunneridae</taxon>
        <taxon>Pentapetalae</taxon>
        <taxon>rosids</taxon>
        <taxon>malvids</taxon>
        <taxon>Brassicales</taxon>
        <taxon>Brassicaceae</taxon>
        <taxon>Arabideae</taxon>
        <taxon>Arabis</taxon>
    </lineage>
</organism>
<feature type="domain" description="MBD" evidence="7">
    <location>
        <begin position="383"/>
        <end position="453"/>
    </location>
</feature>
<accession>A0A087GCC1</accession>
<dbReference type="GO" id="GO:0003677">
    <property type="term" value="F:DNA binding"/>
    <property type="evidence" value="ECO:0007669"/>
    <property type="project" value="UniProtKB-KW"/>
</dbReference>
<keyword evidence="4" id="KW-0804">Transcription</keyword>
<evidence type="ECO:0000256" key="4">
    <source>
        <dbReference type="ARBA" id="ARBA00023163"/>
    </source>
</evidence>
<dbReference type="Gramene" id="KFK27523">
    <property type="protein sequence ID" value="KFK27523"/>
    <property type="gene ID" value="AALP_AA8G394200"/>
</dbReference>
<feature type="domain" description="MBD" evidence="7">
    <location>
        <begin position="224"/>
        <end position="299"/>
    </location>
</feature>
<evidence type="ECO:0000313" key="9">
    <source>
        <dbReference type="Proteomes" id="UP000029120"/>
    </source>
</evidence>
<evidence type="ECO:0000256" key="1">
    <source>
        <dbReference type="ARBA" id="ARBA00004123"/>
    </source>
</evidence>
<dbReference type="Pfam" id="PF04776">
    <property type="entry name" value="protein_MS5"/>
    <property type="match status" value="1"/>
</dbReference>
<dbReference type="AlphaFoldDB" id="A0A087GCC1"/>
<dbReference type="PANTHER" id="PTHR12396:SF38">
    <property type="entry name" value="METHYL-CPG-BINDING DOMAIN-CONTAINING PROTEIN 7"/>
    <property type="match status" value="1"/>
</dbReference>
<protein>
    <recommendedName>
        <fullName evidence="7">MBD domain-containing protein</fullName>
    </recommendedName>
</protein>
<keyword evidence="5" id="KW-0539">Nucleus</keyword>
<dbReference type="Gene3D" id="3.30.890.10">
    <property type="entry name" value="Methyl-cpg-binding Protein 2, Chain A"/>
    <property type="match status" value="3"/>
</dbReference>
<keyword evidence="2" id="KW-0805">Transcription regulation</keyword>
<proteinExistence type="predicted"/>
<name>A0A087GCC1_ARAAL</name>
<sequence>MRSRYWRGVWKSDGFDLEGLEEITPPLNGLITCRFESQSDYRTQIVLYAKFGIHEYNARHGKNLQFSCMEKFNYLPEFTQFRPQEKPLEPSSNQEEEEEPEPYNYGDKILPEWPSENALRDKSRFYLLKKSDLKKYGWIRLYLELAFFKANIKLKKLDLTKLVIGRVAVESRQENVEPPTERLNAVNSVIYIKYNMQTRSSSSASGELVPLGVQFPAIYHQLQIVDPISFRGKLLPGWTVVNHPRSLSPSNNGSVDTYFIEPGTGRQFPSLESVQRHLTRAGAFFREKTRVYEGSRTKQVSSVYEGSRTKQNHRSLEYASKSFRLPAKGWTIEEYPRKNSYHIDKYYVERSTGKRFRSLVSVERYLNESGNHADHQQPMLLQYHRVNSKDFSLPDGWIVEEKPRINSTHVDKTYIEPGTGNKFRSMAAVKRYLEATGNSTLDLVSMEHSERLSLTGFQAEVIDPNPPKKVKWVLTGSDGNTFTANMSGSDVSSSVKQKWSEAFVSLIQDRS</sequence>
<evidence type="ECO:0000256" key="6">
    <source>
        <dbReference type="SAM" id="MobiDB-lite"/>
    </source>
</evidence>
<evidence type="ECO:0000256" key="2">
    <source>
        <dbReference type="ARBA" id="ARBA00023015"/>
    </source>
</evidence>
<evidence type="ECO:0000256" key="5">
    <source>
        <dbReference type="ARBA" id="ARBA00023242"/>
    </source>
</evidence>
<dbReference type="Proteomes" id="UP000029120">
    <property type="component" value="Chromosome 8"/>
</dbReference>
<dbReference type="EMBL" id="CM002876">
    <property type="protein sequence ID" value="KFK27523.1"/>
    <property type="molecule type" value="Genomic_DNA"/>
</dbReference>
<keyword evidence="3" id="KW-0238">DNA-binding</keyword>
<dbReference type="eggNOG" id="KOG4161">
    <property type="taxonomic scope" value="Eukaryota"/>
</dbReference>
<feature type="region of interest" description="Disordered" evidence="6">
    <location>
        <begin position="85"/>
        <end position="107"/>
    </location>
</feature>
<evidence type="ECO:0000256" key="3">
    <source>
        <dbReference type="ARBA" id="ARBA00023125"/>
    </source>
</evidence>
<dbReference type="Pfam" id="PF01429">
    <property type="entry name" value="MBD"/>
    <property type="match status" value="2"/>
</dbReference>
<dbReference type="SUPFAM" id="SSF54171">
    <property type="entry name" value="DNA-binding domain"/>
    <property type="match status" value="3"/>
</dbReference>
<dbReference type="CDD" id="cd01396">
    <property type="entry name" value="MeCP2_MBD"/>
    <property type="match status" value="1"/>
</dbReference>
<reference evidence="9" key="1">
    <citation type="journal article" date="2015" name="Nat. Plants">
        <title>Genome expansion of Arabis alpina linked with retrotransposition and reduced symmetric DNA methylation.</title>
        <authorList>
            <person name="Willing E.M."/>
            <person name="Rawat V."/>
            <person name="Mandakova T."/>
            <person name="Maumus F."/>
            <person name="James G.V."/>
            <person name="Nordstroem K.J."/>
            <person name="Becker C."/>
            <person name="Warthmann N."/>
            <person name="Chica C."/>
            <person name="Szarzynska B."/>
            <person name="Zytnicki M."/>
            <person name="Albani M.C."/>
            <person name="Kiefer C."/>
            <person name="Bergonzi S."/>
            <person name="Castaings L."/>
            <person name="Mateos J.L."/>
            <person name="Berns M.C."/>
            <person name="Bujdoso N."/>
            <person name="Piofczyk T."/>
            <person name="de Lorenzo L."/>
            <person name="Barrero-Sicilia C."/>
            <person name="Mateos I."/>
            <person name="Piednoel M."/>
            <person name="Hagmann J."/>
            <person name="Chen-Min-Tao R."/>
            <person name="Iglesias-Fernandez R."/>
            <person name="Schuster S.C."/>
            <person name="Alonso-Blanco C."/>
            <person name="Roudier F."/>
            <person name="Carbonero P."/>
            <person name="Paz-Ares J."/>
            <person name="Davis S.J."/>
            <person name="Pecinka A."/>
            <person name="Quesneville H."/>
            <person name="Colot V."/>
            <person name="Lysak M.A."/>
            <person name="Weigel D."/>
            <person name="Coupland G."/>
            <person name="Schneeberger K."/>
        </authorList>
    </citation>
    <scope>NUCLEOTIDE SEQUENCE [LARGE SCALE GENOMIC DNA]</scope>
    <source>
        <strain evidence="9">cv. Pajares</strain>
    </source>
</reference>
<comment type="subcellular location">
    <subcellularLocation>
        <location evidence="1">Nucleus</location>
    </subcellularLocation>
</comment>
<dbReference type="InterPro" id="IPR001739">
    <property type="entry name" value="Methyl_CpG_DNA-bd"/>
</dbReference>
<dbReference type="GO" id="GO:0005634">
    <property type="term" value="C:nucleus"/>
    <property type="evidence" value="ECO:0007669"/>
    <property type="project" value="UniProtKB-SubCell"/>
</dbReference>
<feature type="domain" description="MBD" evidence="7">
    <location>
        <begin position="316"/>
        <end position="382"/>
    </location>
</feature>
<evidence type="ECO:0000259" key="7">
    <source>
        <dbReference type="PROSITE" id="PS50982"/>
    </source>
</evidence>
<dbReference type="OrthoDB" id="10072024at2759"/>
<evidence type="ECO:0000313" key="8">
    <source>
        <dbReference type="EMBL" id="KFK27523.1"/>
    </source>
</evidence>
<dbReference type="InterPro" id="IPR016177">
    <property type="entry name" value="DNA-bd_dom_sf"/>
</dbReference>
<keyword evidence="9" id="KW-1185">Reference proteome</keyword>
<dbReference type="InterPro" id="IPR006462">
    <property type="entry name" value="MS5"/>
</dbReference>
<dbReference type="PANTHER" id="PTHR12396">
    <property type="entry name" value="METHYL-CPG BINDING PROTEIN, MBD"/>
    <property type="match status" value="1"/>
</dbReference>
<dbReference type="PROSITE" id="PS50982">
    <property type="entry name" value="MBD"/>
    <property type="match status" value="3"/>
</dbReference>
<gene>
    <name evidence="8" type="ordered locus">AALP_Aa8g394200</name>
</gene>